<dbReference type="Pfam" id="PF01370">
    <property type="entry name" value="Epimerase"/>
    <property type="match status" value="1"/>
</dbReference>
<sequence>MGKNKSLLIGNTSQLNYYFPSDYDRISSRNIEYNFIINGNYENVYVLFAEQRTFLNQNDEFYLDINFRYTIDLINKIKNYVKKIVVYSTSELWNNYDGEVLVNSKFDYNYTPYIKSKEVLSNYINDNKKDYSNVHIVYPFNFNSIYRKEGYLFSKIFNSLINKSITEVGDLNFTRDIIHPSIIVKESININQDILVGSGELINIKNFISDLFRLHNLNSDDYIKSNSENNLPNQRKNYYSKIKYSNYNELLNLTYNDIRKNKFS</sequence>
<dbReference type="Gene3D" id="3.40.50.720">
    <property type="entry name" value="NAD(P)-binding Rossmann-like Domain"/>
    <property type="match status" value="1"/>
</dbReference>
<accession>A0A6J5L7B9</accession>
<dbReference type="SUPFAM" id="SSF51735">
    <property type="entry name" value="NAD(P)-binding Rossmann-fold domains"/>
    <property type="match status" value="1"/>
</dbReference>
<feature type="domain" description="NAD-dependent epimerase/dehydratase" evidence="1">
    <location>
        <begin position="57"/>
        <end position="179"/>
    </location>
</feature>
<organism evidence="2">
    <name type="scientific">uncultured Caudovirales phage</name>
    <dbReference type="NCBI Taxonomy" id="2100421"/>
    <lineage>
        <taxon>Viruses</taxon>
        <taxon>Duplodnaviria</taxon>
        <taxon>Heunggongvirae</taxon>
        <taxon>Uroviricota</taxon>
        <taxon>Caudoviricetes</taxon>
        <taxon>Peduoviridae</taxon>
        <taxon>Maltschvirus</taxon>
        <taxon>Maltschvirus maltsch</taxon>
    </lineage>
</organism>
<protein>
    <recommendedName>
        <fullName evidence="1">NAD-dependent epimerase/dehydratase domain-containing protein</fullName>
    </recommendedName>
</protein>
<dbReference type="EMBL" id="LR796235">
    <property type="protein sequence ID" value="CAB4130314.1"/>
    <property type="molecule type" value="Genomic_DNA"/>
</dbReference>
<reference evidence="2" key="1">
    <citation type="submission" date="2020-04" db="EMBL/GenBank/DDBJ databases">
        <authorList>
            <person name="Chiriac C."/>
            <person name="Salcher M."/>
            <person name="Ghai R."/>
            <person name="Kavagutti S V."/>
        </authorList>
    </citation>
    <scope>NUCLEOTIDE SEQUENCE</scope>
</reference>
<dbReference type="InterPro" id="IPR001509">
    <property type="entry name" value="Epimerase_deHydtase"/>
</dbReference>
<name>A0A6J5L7B9_9CAUD</name>
<gene>
    <name evidence="2" type="ORF">UFOVP117_362</name>
</gene>
<evidence type="ECO:0000313" key="2">
    <source>
        <dbReference type="EMBL" id="CAB4130314.1"/>
    </source>
</evidence>
<dbReference type="Gene3D" id="3.90.25.10">
    <property type="entry name" value="UDP-galactose 4-epimerase, domain 1"/>
    <property type="match status" value="1"/>
</dbReference>
<dbReference type="InterPro" id="IPR036291">
    <property type="entry name" value="NAD(P)-bd_dom_sf"/>
</dbReference>
<evidence type="ECO:0000259" key="1">
    <source>
        <dbReference type="Pfam" id="PF01370"/>
    </source>
</evidence>
<proteinExistence type="predicted"/>